<keyword evidence="1" id="KW-0677">Repeat</keyword>
<dbReference type="Proteomes" id="UP000324705">
    <property type="component" value="Chromosome 2B"/>
</dbReference>
<gene>
    <name evidence="3" type="ORF">TRITD_2Bv1G243430</name>
</gene>
<evidence type="ECO:0000259" key="2">
    <source>
        <dbReference type="Pfam" id="PF23598"/>
    </source>
</evidence>
<name>A0A9R1RTP9_TRITD</name>
<sequence>MGSLRNLQQLRLEVEGVNQDDLCILGALPTLLILDLKEGTESNEKLRISGEVGFQFLRIFIYDASLYPVNLMFAVGSMPKLEKLVLNYLCVVEADSLDFGIENLPYLSTVKVGYFGIVEAVKNAMERAASTHPNHPSLLFRSSWI</sequence>
<organism evidence="3 4">
    <name type="scientific">Triticum turgidum subsp. durum</name>
    <name type="common">Durum wheat</name>
    <name type="synonym">Triticum durum</name>
    <dbReference type="NCBI Taxonomy" id="4567"/>
    <lineage>
        <taxon>Eukaryota</taxon>
        <taxon>Viridiplantae</taxon>
        <taxon>Streptophyta</taxon>
        <taxon>Embryophyta</taxon>
        <taxon>Tracheophyta</taxon>
        <taxon>Spermatophyta</taxon>
        <taxon>Magnoliopsida</taxon>
        <taxon>Liliopsida</taxon>
        <taxon>Poales</taxon>
        <taxon>Poaceae</taxon>
        <taxon>BOP clade</taxon>
        <taxon>Pooideae</taxon>
        <taxon>Triticodae</taxon>
        <taxon>Triticeae</taxon>
        <taxon>Triticinae</taxon>
        <taxon>Triticum</taxon>
    </lineage>
</organism>
<evidence type="ECO:0000256" key="1">
    <source>
        <dbReference type="ARBA" id="ARBA00022737"/>
    </source>
</evidence>
<dbReference type="AlphaFoldDB" id="A0A9R1RTP9"/>
<dbReference type="InterPro" id="IPR055414">
    <property type="entry name" value="LRR_R13L4/SHOC2-like"/>
</dbReference>
<evidence type="ECO:0000313" key="4">
    <source>
        <dbReference type="Proteomes" id="UP000324705"/>
    </source>
</evidence>
<dbReference type="Gramene" id="TRITD2Bv1G243430.1">
    <property type="protein sequence ID" value="TRITD2Bv1G243430.1"/>
    <property type="gene ID" value="TRITD2Bv1G243430"/>
</dbReference>
<evidence type="ECO:0000313" key="3">
    <source>
        <dbReference type="EMBL" id="VAH53423.1"/>
    </source>
</evidence>
<proteinExistence type="predicted"/>
<dbReference type="SUPFAM" id="SSF52047">
    <property type="entry name" value="RNI-like"/>
    <property type="match status" value="1"/>
</dbReference>
<reference evidence="3 4" key="1">
    <citation type="submission" date="2017-09" db="EMBL/GenBank/DDBJ databases">
        <authorList>
            <consortium name="International Durum Wheat Genome Sequencing Consortium (IDWGSC)"/>
            <person name="Milanesi L."/>
        </authorList>
    </citation>
    <scope>NUCLEOTIDE SEQUENCE [LARGE SCALE GENOMIC DNA]</scope>
    <source>
        <strain evidence="4">cv. Svevo</strain>
    </source>
</reference>
<feature type="domain" description="Disease resistance R13L4/SHOC-2-like LRR" evidence="2">
    <location>
        <begin position="3"/>
        <end position="138"/>
    </location>
</feature>
<dbReference type="Pfam" id="PF23598">
    <property type="entry name" value="LRR_14"/>
    <property type="match status" value="1"/>
</dbReference>
<accession>A0A9R1RTP9</accession>
<protein>
    <recommendedName>
        <fullName evidence="2">Disease resistance R13L4/SHOC-2-like LRR domain-containing protein</fullName>
    </recommendedName>
</protein>
<keyword evidence="4" id="KW-1185">Reference proteome</keyword>
<dbReference type="EMBL" id="LT934114">
    <property type="protein sequence ID" value="VAH53423.1"/>
    <property type="molecule type" value="Genomic_DNA"/>
</dbReference>